<evidence type="ECO:0000313" key="2">
    <source>
        <dbReference type="EMBL" id="OAD03924.1"/>
    </source>
</evidence>
<organism evidence="2 3">
    <name type="scientific">Mucor lusitanicus CBS 277.49</name>
    <dbReference type="NCBI Taxonomy" id="747725"/>
    <lineage>
        <taxon>Eukaryota</taxon>
        <taxon>Fungi</taxon>
        <taxon>Fungi incertae sedis</taxon>
        <taxon>Mucoromycota</taxon>
        <taxon>Mucoromycotina</taxon>
        <taxon>Mucoromycetes</taxon>
        <taxon>Mucorales</taxon>
        <taxon>Mucorineae</taxon>
        <taxon>Mucoraceae</taxon>
        <taxon>Mucor</taxon>
    </lineage>
</organism>
<feature type="compositionally biased region" description="Polar residues" evidence="1">
    <location>
        <begin position="40"/>
        <end position="54"/>
    </location>
</feature>
<feature type="compositionally biased region" description="Low complexity" evidence="1">
    <location>
        <begin position="19"/>
        <end position="32"/>
    </location>
</feature>
<dbReference type="Proteomes" id="UP000077051">
    <property type="component" value="Unassembled WGS sequence"/>
</dbReference>
<evidence type="ECO:0000256" key="1">
    <source>
        <dbReference type="SAM" id="MobiDB-lite"/>
    </source>
</evidence>
<proteinExistence type="predicted"/>
<name>A0A168LT14_MUCCL</name>
<dbReference type="AlphaFoldDB" id="A0A168LT14"/>
<comment type="caution">
    <text evidence="2">The sequence shown here is derived from an EMBL/GenBank/DDBJ whole genome shotgun (WGS) entry which is preliminary data.</text>
</comment>
<protein>
    <submittedName>
        <fullName evidence="2">Uncharacterized protein</fullName>
    </submittedName>
</protein>
<dbReference type="EMBL" id="AMYB01000004">
    <property type="protein sequence ID" value="OAD03924.1"/>
    <property type="molecule type" value="Genomic_DNA"/>
</dbReference>
<reference evidence="2 3" key="1">
    <citation type="submission" date="2015-06" db="EMBL/GenBank/DDBJ databases">
        <title>Expansion of signal transduction pathways in fungi by whole-genome duplication.</title>
        <authorList>
            <consortium name="DOE Joint Genome Institute"/>
            <person name="Corrochano L.M."/>
            <person name="Kuo A."/>
            <person name="Marcet-Houben M."/>
            <person name="Polaino S."/>
            <person name="Salamov A."/>
            <person name="Villalobos J.M."/>
            <person name="Alvarez M.I."/>
            <person name="Avalos J."/>
            <person name="Benito E.P."/>
            <person name="Benoit I."/>
            <person name="Burger G."/>
            <person name="Camino L.P."/>
            <person name="Canovas D."/>
            <person name="Cerda-Olmedo E."/>
            <person name="Cheng J.-F."/>
            <person name="Dominguez A."/>
            <person name="Elias M."/>
            <person name="Eslava A.P."/>
            <person name="Glaser F."/>
            <person name="Grimwood J."/>
            <person name="Gutierrez G."/>
            <person name="Heitman J."/>
            <person name="Henrissat B."/>
            <person name="Iturriaga E.A."/>
            <person name="Lang B.F."/>
            <person name="Lavin J.L."/>
            <person name="Lee S."/>
            <person name="Li W."/>
            <person name="Lindquist E."/>
            <person name="Lopez-Garcia S."/>
            <person name="Luque E.M."/>
            <person name="Marcos A.T."/>
            <person name="Martin J."/>
            <person name="Mccluskey K."/>
            <person name="Medina H.R."/>
            <person name="Miralles-Duran A."/>
            <person name="Miyazaki A."/>
            <person name="Munoz-Torres E."/>
            <person name="Oguiza J.A."/>
            <person name="Ohm R."/>
            <person name="Olmedo M."/>
            <person name="Orejas M."/>
            <person name="Ortiz-Castellanos L."/>
            <person name="Pisabarro A.G."/>
            <person name="Rodriguez-Romero J."/>
            <person name="Ruiz-Herrera J."/>
            <person name="Ruiz-Vazquez R."/>
            <person name="Sanz C."/>
            <person name="Schackwitz W."/>
            <person name="Schmutz J."/>
            <person name="Shahriari M."/>
            <person name="Shelest E."/>
            <person name="Silva-Franco F."/>
            <person name="Soanes D."/>
            <person name="Syed K."/>
            <person name="Tagua V.G."/>
            <person name="Talbot N.J."/>
            <person name="Thon M."/>
            <person name="De Vries R.P."/>
            <person name="Wiebenga A."/>
            <person name="Yadav J.S."/>
            <person name="Braun E.L."/>
            <person name="Baker S."/>
            <person name="Garre V."/>
            <person name="Horwitz B."/>
            <person name="Torres-Martinez S."/>
            <person name="Idnurm A."/>
            <person name="Herrera-Estrella A."/>
            <person name="Gabaldon T."/>
            <person name="Grigoriev I.V."/>
        </authorList>
    </citation>
    <scope>NUCLEOTIDE SEQUENCE [LARGE SCALE GENOMIC DNA]</scope>
    <source>
        <strain evidence="2 3">CBS 277.49</strain>
    </source>
</reference>
<keyword evidence="3" id="KW-1185">Reference proteome</keyword>
<gene>
    <name evidence="2" type="ORF">MUCCIDRAFT_110801</name>
</gene>
<accession>A0A168LT14</accession>
<evidence type="ECO:0000313" key="3">
    <source>
        <dbReference type="Proteomes" id="UP000077051"/>
    </source>
</evidence>
<sequence>MANQECMLIQDGMNQMQPADHASAQSAHLASQPVQPIYDDNNNSQPPNELSFSSVDKHPSPATVYKYFP</sequence>
<dbReference type="VEuPathDB" id="FungiDB:MUCCIDRAFT_110801"/>
<feature type="region of interest" description="Disordered" evidence="1">
    <location>
        <begin position="10"/>
        <end position="69"/>
    </location>
</feature>